<dbReference type="RefSeq" id="WP_323326556.1">
    <property type="nucleotide sequence ID" value="NZ_JAYGIL010000004.1"/>
</dbReference>
<feature type="domain" description="PPIase FKBP-type" evidence="8">
    <location>
        <begin position="190"/>
        <end position="292"/>
    </location>
</feature>
<organism evidence="9 10">
    <name type="scientific">Arcicella gelida</name>
    <dbReference type="NCBI Taxonomy" id="2984195"/>
    <lineage>
        <taxon>Bacteria</taxon>
        <taxon>Pseudomonadati</taxon>
        <taxon>Bacteroidota</taxon>
        <taxon>Cytophagia</taxon>
        <taxon>Cytophagales</taxon>
        <taxon>Flectobacillaceae</taxon>
        <taxon>Arcicella</taxon>
    </lineage>
</organism>
<comment type="caution">
    <text evidence="9">The sequence shown here is derived from an EMBL/GenBank/DDBJ whole genome shotgun (WGS) entry which is preliminary data.</text>
</comment>
<evidence type="ECO:0000313" key="9">
    <source>
        <dbReference type="EMBL" id="MEA5402227.1"/>
    </source>
</evidence>
<dbReference type="Proteomes" id="UP001303899">
    <property type="component" value="Unassembled WGS sequence"/>
</dbReference>
<dbReference type="PANTHER" id="PTHR43811">
    <property type="entry name" value="FKBP-TYPE PEPTIDYL-PROLYL CIS-TRANS ISOMERASE FKPA"/>
    <property type="match status" value="1"/>
</dbReference>
<dbReference type="EMBL" id="JAYGIL010000004">
    <property type="protein sequence ID" value="MEA5402227.1"/>
    <property type="molecule type" value="Genomic_DNA"/>
</dbReference>
<evidence type="ECO:0000256" key="2">
    <source>
        <dbReference type="ARBA" id="ARBA00006577"/>
    </source>
</evidence>
<dbReference type="SUPFAM" id="SSF54534">
    <property type="entry name" value="FKBP-like"/>
    <property type="match status" value="2"/>
</dbReference>
<evidence type="ECO:0000256" key="3">
    <source>
        <dbReference type="ARBA" id="ARBA00023110"/>
    </source>
</evidence>
<evidence type="ECO:0000256" key="4">
    <source>
        <dbReference type="ARBA" id="ARBA00023235"/>
    </source>
</evidence>
<evidence type="ECO:0000313" key="10">
    <source>
        <dbReference type="Proteomes" id="UP001303899"/>
    </source>
</evidence>
<evidence type="ECO:0000256" key="5">
    <source>
        <dbReference type="PROSITE-ProRule" id="PRU00277"/>
    </source>
</evidence>
<proteinExistence type="inferred from homology"/>
<keyword evidence="10" id="KW-1185">Reference proteome</keyword>
<comment type="catalytic activity">
    <reaction evidence="1 5 6">
        <text>[protein]-peptidylproline (omega=180) = [protein]-peptidylproline (omega=0)</text>
        <dbReference type="Rhea" id="RHEA:16237"/>
        <dbReference type="Rhea" id="RHEA-COMP:10747"/>
        <dbReference type="Rhea" id="RHEA-COMP:10748"/>
        <dbReference type="ChEBI" id="CHEBI:83833"/>
        <dbReference type="ChEBI" id="CHEBI:83834"/>
        <dbReference type="EC" id="5.2.1.8"/>
    </reaction>
</comment>
<evidence type="ECO:0000259" key="8">
    <source>
        <dbReference type="PROSITE" id="PS50059"/>
    </source>
</evidence>
<dbReference type="PROSITE" id="PS50059">
    <property type="entry name" value="FKBP_PPIASE"/>
    <property type="match status" value="1"/>
</dbReference>
<name>A0ABU5S1A8_9BACT</name>
<feature type="chain" id="PRO_5045490447" description="Peptidyl-prolyl cis-trans isomerase" evidence="7">
    <location>
        <begin position="20"/>
        <end position="292"/>
    </location>
</feature>
<keyword evidence="3 5" id="KW-0697">Rotamase</keyword>
<dbReference type="Pfam" id="PF00254">
    <property type="entry name" value="FKBP_C"/>
    <property type="match status" value="1"/>
</dbReference>
<keyword evidence="7" id="KW-0732">Signal</keyword>
<dbReference type="EC" id="5.2.1.8" evidence="6"/>
<evidence type="ECO:0000256" key="7">
    <source>
        <dbReference type="SAM" id="SignalP"/>
    </source>
</evidence>
<dbReference type="InterPro" id="IPR001179">
    <property type="entry name" value="PPIase_FKBP_dom"/>
</dbReference>
<accession>A0ABU5S1A8</accession>
<feature type="signal peptide" evidence="7">
    <location>
        <begin position="1"/>
        <end position="19"/>
    </location>
</feature>
<dbReference type="PANTHER" id="PTHR43811:SF19">
    <property type="entry name" value="39 KDA FK506-BINDING NUCLEAR PROTEIN"/>
    <property type="match status" value="1"/>
</dbReference>
<protein>
    <recommendedName>
        <fullName evidence="6">Peptidyl-prolyl cis-trans isomerase</fullName>
        <ecNumber evidence="6">5.2.1.8</ecNumber>
    </recommendedName>
</protein>
<sequence>MNKSIFWVMLVGVVGLLSACSSGIEDTSQRYIENENKVLQYGKANNLTLTKEANSGTYYAVTTPNTSGRSAKETELVKVFYTYRKLDGTLLDSTTSVPLGFPYYTYNTILNIPVALLKEGEKGVFIFPETSQYTEPTILSIELISTRNETEQIGEFVQSKFAGLNVNSTSTGLQYVITKSNSTGELVKTGQTVTVTYTGKLLFPTKKRDSNGFYVYNEQFDAGSFSFVLGQGSTVAGFEESVSKLKVGDKGSFVFPSSLGYSKTGSLDNSTGAYTIPPYSPLNFEIEVTAVK</sequence>
<dbReference type="PROSITE" id="PS51257">
    <property type="entry name" value="PROKAR_LIPOPROTEIN"/>
    <property type="match status" value="1"/>
</dbReference>
<gene>
    <name evidence="9" type="ORF">VB776_04850</name>
</gene>
<dbReference type="InterPro" id="IPR046357">
    <property type="entry name" value="PPIase_dom_sf"/>
</dbReference>
<reference evidence="9 10" key="1">
    <citation type="submission" date="2023-12" db="EMBL/GenBank/DDBJ databases">
        <title>Novel species of the genus Arcicella isolated from rivers.</title>
        <authorList>
            <person name="Lu H."/>
        </authorList>
    </citation>
    <scope>NUCLEOTIDE SEQUENCE [LARGE SCALE GENOMIC DNA]</scope>
    <source>
        <strain evidence="9 10">DC2W</strain>
    </source>
</reference>
<comment type="similarity">
    <text evidence="2 6">Belongs to the FKBP-type PPIase family.</text>
</comment>
<dbReference type="Gene3D" id="3.10.50.40">
    <property type="match status" value="2"/>
</dbReference>
<evidence type="ECO:0000256" key="1">
    <source>
        <dbReference type="ARBA" id="ARBA00000971"/>
    </source>
</evidence>
<keyword evidence="4 5" id="KW-0413">Isomerase</keyword>
<evidence type="ECO:0000256" key="6">
    <source>
        <dbReference type="RuleBase" id="RU003915"/>
    </source>
</evidence>
<dbReference type="GO" id="GO:0003755">
    <property type="term" value="F:peptidyl-prolyl cis-trans isomerase activity"/>
    <property type="evidence" value="ECO:0007669"/>
    <property type="project" value="UniProtKB-EC"/>
</dbReference>